<evidence type="ECO:0000313" key="5">
    <source>
        <dbReference type="EMBL" id="MFC7419284.1"/>
    </source>
</evidence>
<dbReference type="PROSITE" id="PS50937">
    <property type="entry name" value="HTH_MERR_2"/>
    <property type="match status" value="1"/>
</dbReference>
<dbReference type="Gene3D" id="1.10.1660.10">
    <property type="match status" value="1"/>
</dbReference>
<dbReference type="EMBL" id="JBHTBQ010000008">
    <property type="protein sequence ID" value="MFC7419284.1"/>
    <property type="molecule type" value="Genomic_DNA"/>
</dbReference>
<accession>A0ABW2QUX9</accession>
<reference evidence="6" key="1">
    <citation type="journal article" date="2019" name="Int. J. Syst. Evol. Microbiol.">
        <title>The Global Catalogue of Microorganisms (GCM) 10K type strain sequencing project: providing services to taxonomists for standard genome sequencing and annotation.</title>
        <authorList>
            <consortium name="The Broad Institute Genomics Platform"/>
            <consortium name="The Broad Institute Genome Sequencing Center for Infectious Disease"/>
            <person name="Wu L."/>
            <person name="Ma J."/>
        </authorList>
    </citation>
    <scope>NUCLEOTIDE SEQUENCE [LARGE SCALE GENOMIC DNA]</scope>
    <source>
        <strain evidence="6">CCUG 62945</strain>
    </source>
</reference>
<dbReference type="Proteomes" id="UP001596473">
    <property type="component" value="Unassembled WGS sequence"/>
</dbReference>
<dbReference type="PRINTS" id="PR00040">
    <property type="entry name" value="HTHMERR"/>
</dbReference>
<feature type="domain" description="HTH merR-type" evidence="4">
    <location>
        <begin position="1"/>
        <end position="68"/>
    </location>
</feature>
<dbReference type="Pfam" id="PF13411">
    <property type="entry name" value="MerR_1"/>
    <property type="match status" value="1"/>
</dbReference>
<dbReference type="PANTHER" id="PTHR30204">
    <property type="entry name" value="REDOX-CYCLING DRUG-SENSING TRANSCRIPTIONAL ACTIVATOR SOXR"/>
    <property type="match status" value="1"/>
</dbReference>
<keyword evidence="1" id="KW-0805">Transcription regulation</keyword>
<protein>
    <submittedName>
        <fullName evidence="5">MerR family transcriptional regulator</fullName>
    </submittedName>
</protein>
<evidence type="ECO:0000256" key="3">
    <source>
        <dbReference type="ARBA" id="ARBA00023163"/>
    </source>
</evidence>
<dbReference type="SUPFAM" id="SSF46955">
    <property type="entry name" value="Putative DNA-binding domain"/>
    <property type="match status" value="1"/>
</dbReference>
<dbReference type="SMART" id="SM00422">
    <property type="entry name" value="HTH_MERR"/>
    <property type="match status" value="1"/>
</dbReference>
<keyword evidence="2" id="KW-0238">DNA-binding</keyword>
<sequence>MYIGELAKLTGASPKAIRHYETLGLLGAVQRSGAYRVYADRDVLLLRLIRQAQGLGFKLSELHFLKNTQSQPDWQQLKRLLASKRLSIANEIKHLEQLDSQLAALSLEISACPEVQASLAACIA</sequence>
<organism evidence="5 6">
    <name type="scientific">Iodobacter arcticus</name>
    <dbReference type="NCBI Taxonomy" id="590593"/>
    <lineage>
        <taxon>Bacteria</taxon>
        <taxon>Pseudomonadati</taxon>
        <taxon>Pseudomonadota</taxon>
        <taxon>Betaproteobacteria</taxon>
        <taxon>Neisseriales</taxon>
        <taxon>Chitinibacteraceae</taxon>
        <taxon>Iodobacter</taxon>
    </lineage>
</organism>
<dbReference type="RefSeq" id="WP_380186667.1">
    <property type="nucleotide sequence ID" value="NZ_JBHTBQ010000008.1"/>
</dbReference>
<dbReference type="InterPro" id="IPR000551">
    <property type="entry name" value="MerR-type_HTH_dom"/>
</dbReference>
<evidence type="ECO:0000256" key="1">
    <source>
        <dbReference type="ARBA" id="ARBA00023015"/>
    </source>
</evidence>
<dbReference type="InterPro" id="IPR009061">
    <property type="entry name" value="DNA-bd_dom_put_sf"/>
</dbReference>
<evidence type="ECO:0000259" key="4">
    <source>
        <dbReference type="PROSITE" id="PS50937"/>
    </source>
</evidence>
<keyword evidence="3" id="KW-0804">Transcription</keyword>
<dbReference type="PANTHER" id="PTHR30204:SF94">
    <property type="entry name" value="HEAVY METAL-DEPENDENT TRANSCRIPTIONAL REGULATOR HI_0293-RELATED"/>
    <property type="match status" value="1"/>
</dbReference>
<evidence type="ECO:0000256" key="2">
    <source>
        <dbReference type="ARBA" id="ARBA00023125"/>
    </source>
</evidence>
<evidence type="ECO:0000313" key="6">
    <source>
        <dbReference type="Proteomes" id="UP001596473"/>
    </source>
</evidence>
<gene>
    <name evidence="5" type="ORF">ACFQNF_05275</name>
</gene>
<name>A0ABW2QUX9_9NEIS</name>
<dbReference type="InterPro" id="IPR047057">
    <property type="entry name" value="MerR_fam"/>
</dbReference>
<keyword evidence="6" id="KW-1185">Reference proteome</keyword>
<comment type="caution">
    <text evidence="5">The sequence shown here is derived from an EMBL/GenBank/DDBJ whole genome shotgun (WGS) entry which is preliminary data.</text>
</comment>
<proteinExistence type="predicted"/>